<dbReference type="EMBL" id="BJYJ01000014">
    <property type="protein sequence ID" value="GEN76889.1"/>
    <property type="molecule type" value="Genomic_DNA"/>
</dbReference>
<dbReference type="NCBIfam" id="TIGR01643">
    <property type="entry name" value="YD_repeat_2x"/>
    <property type="match status" value="1"/>
</dbReference>
<dbReference type="SUPFAM" id="SSF69318">
    <property type="entry name" value="Integrin alpha N-terminal domain"/>
    <property type="match status" value="1"/>
</dbReference>
<dbReference type="InterPro" id="IPR003284">
    <property type="entry name" value="Sal_SpvB"/>
</dbReference>
<dbReference type="InterPro" id="IPR006530">
    <property type="entry name" value="YD"/>
</dbReference>
<dbReference type="PANTHER" id="PTHR32305">
    <property type="match status" value="1"/>
</dbReference>
<dbReference type="InterPro" id="IPR050708">
    <property type="entry name" value="T6SS_VgrG/RHS"/>
</dbReference>
<evidence type="ECO:0000256" key="1">
    <source>
        <dbReference type="ARBA" id="ARBA00004613"/>
    </source>
</evidence>
<feature type="region of interest" description="Disordered" evidence="4">
    <location>
        <begin position="3325"/>
        <end position="3393"/>
    </location>
</feature>
<dbReference type="Gene3D" id="2.180.10.10">
    <property type="entry name" value="RHS repeat-associated core"/>
    <property type="match status" value="2"/>
</dbReference>
<keyword evidence="6" id="KW-1185">Reference proteome</keyword>
<keyword evidence="3" id="KW-0843">Virulence</keyword>
<evidence type="ECO:0008006" key="7">
    <source>
        <dbReference type="Google" id="ProtNLM"/>
    </source>
</evidence>
<organism evidence="5 6">
    <name type="scientific">Chryseobacterium hagamense</name>
    <dbReference type="NCBI Taxonomy" id="395935"/>
    <lineage>
        <taxon>Bacteria</taxon>
        <taxon>Pseudomonadati</taxon>
        <taxon>Bacteroidota</taxon>
        <taxon>Flavobacteriia</taxon>
        <taxon>Flavobacteriales</taxon>
        <taxon>Weeksellaceae</taxon>
        <taxon>Chryseobacterium group</taxon>
        <taxon>Chryseobacterium</taxon>
    </lineage>
</organism>
<keyword evidence="2" id="KW-0964">Secreted</keyword>
<proteinExistence type="predicted"/>
<dbReference type="InterPro" id="IPR028994">
    <property type="entry name" value="Integrin_alpha_N"/>
</dbReference>
<accession>A0A511YNW8</accession>
<feature type="compositionally biased region" description="Low complexity" evidence="4">
    <location>
        <begin position="2457"/>
        <end position="2469"/>
    </location>
</feature>
<comment type="caution">
    <text evidence="5">The sequence shown here is derived from an EMBL/GenBank/DDBJ whole genome shotgun (WGS) entry which is preliminary data.</text>
</comment>
<dbReference type="Pfam" id="PF05593">
    <property type="entry name" value="RHS_repeat"/>
    <property type="match status" value="1"/>
</dbReference>
<dbReference type="PANTHER" id="PTHR32305:SF15">
    <property type="entry name" value="PROTEIN RHSA-RELATED"/>
    <property type="match status" value="1"/>
</dbReference>
<evidence type="ECO:0000256" key="3">
    <source>
        <dbReference type="ARBA" id="ARBA00023026"/>
    </source>
</evidence>
<feature type="compositionally biased region" description="Basic and acidic residues" evidence="4">
    <location>
        <begin position="3360"/>
        <end position="3373"/>
    </location>
</feature>
<dbReference type="PROSITE" id="PS00018">
    <property type="entry name" value="EF_HAND_1"/>
    <property type="match status" value="1"/>
</dbReference>
<evidence type="ECO:0000313" key="5">
    <source>
        <dbReference type="EMBL" id="GEN76889.1"/>
    </source>
</evidence>
<dbReference type="Proteomes" id="UP000321863">
    <property type="component" value="Unassembled WGS sequence"/>
</dbReference>
<comment type="subcellular location">
    <subcellularLocation>
        <location evidence="1">Secreted</location>
    </subcellularLocation>
</comment>
<dbReference type="InterPro" id="IPR018247">
    <property type="entry name" value="EF_Hand_1_Ca_BS"/>
</dbReference>
<reference evidence="5 6" key="1">
    <citation type="submission" date="2019-07" db="EMBL/GenBank/DDBJ databases">
        <title>Whole genome shotgun sequence of Chryseobacterium hagamense NBRC 105253.</title>
        <authorList>
            <person name="Hosoyama A."/>
            <person name="Uohara A."/>
            <person name="Ohji S."/>
            <person name="Ichikawa N."/>
        </authorList>
    </citation>
    <scope>NUCLEOTIDE SEQUENCE [LARGE SCALE GENOMIC DNA]</scope>
    <source>
        <strain evidence="5 6">NBRC 105253</strain>
    </source>
</reference>
<sequence length="3393" mass="377568">MFVFASFTKEDRQKVREFKKDLMGRLTDKRQADPGKESPEKSSSRKSLALSTEKKLSQDLLSKYNSFQAGNADLVPAEVYHEISSNAISYPSKEKEGTIGAFSEEEEDRISDNFFTIDIPAVNKENASAYLEYDLFGLASHESVPRSINNNIAIGGDIVIPNAQWSHQREAVSLNLIKSGLNTILFTSPSDGVKYKVKNLKIVFDKDRKSDDNIIVSSVFSGNKLYVKGNNINGPGATVNSEYVSAKKGEFEKLIQLSENDKAKGSFSVTANGITNTYKIPTETNSFKTLNQDYFNVKGIPVSKDQEFSVDYEGINIKVEKETSESAYLEVLKLRSKDFPATSQGLKNVTLNNAAYRISVISGELKKKVKLIIPYDEKRLGLISPKEIKIFHFDYAKRQWAMNKSAVVDTKAKTVTVEGDGNTDYINGVISTPESPQMNAFAPTSISGLKAGDPMAAIQLMDAPTASQKGDANMNYPINVPSGLGGLEPSLSISYSSSAGNGWMGEGWDVNGLSAITIDTRWGSPQFDGLTETELYNLDGEMLVYPNNYLPHRHNDVNETSTTITTDKQPRSSYSTAGVNGTKKFYLRKNHDFSIIERIGDDPKNYSWKVTSTNGTKSYYGGGDAFVIKNADDQIVHWALRRIEDVHGNSMNFTYYYSEVNFGTNNNNSNLNKGIYFHIKQISYGKDGAYTVDFNTQTGISRPDLNINGKQGVKRVEPYLLTNVTVNYQGDMIRTYKMEYETGQFSKTRLKRLSMEGGQQDTKYYVLGDYDFQYYDDVADGSIFGGNVTIPVTNSMNVFGNLVQNALTPSRISGNSATETGFNFRAAAGLNLFYPSNDAYGHIMFGLPFGSSSSEAKTMQQLIDFNGDGIQDMIYKNSSGLYFSQGSLNNGALSFGQPQPLLNFNNNFSLTKSKSSSSGWDRGLFITSKSVITSKSTSTTSTYLTDGNSDGLMDIVHNGEVWFNAGQNTPEMTKHSEYTENMIIKAKAVETPSNPKTDPPLQEPITPAVDVVKVWIAPKDGYIKFNDEISIAPYLVGPVQPVFKTLYSVEILNPIVTGVTKHGRIYMTELDSNGSSSTTINIERYNDYYTQIQSMLPNTVDHLGINNSNRLYVKSGEKVYIRLHKNKNYNAEIRSNPNITYVDINGNEIPNTSDLSQDQFYLNNGSYSNNFFLNNEMAPIYLDNPVTATTPATANISVGSVDFPYTTSDFKFKIYKDNINANTTQEIYSYDYLQHDIQFSTQSISQSVSVDPGQPIYLRFVVESDSHVASIASNWQGKINVQYTANTPTAANPAATTFVDFNTVPQYPSYAITQFSEKFNVKNYLSLSGSHDYKAQIKKNITNFSTLGVGSFYYIIKRGSKIVAKRKVTVDNTNNSVEEQDLILNQPVSGVSPATYYTGSLSGLLKPWLVTIQVYCNTGADYALFKSYSNYFSGKPFNIYYDNDILITDTSHTSINSAMYGSKTKLYNNWGQFLYNQDQAYPVIQGTVDGYGSLINPDALSENPPMQPLYSSCSQQYPNPNQQQLLAECIANSTSNPSNGNATAVVISPMKPYLFKVKRLFTPMWIGVGPGQFTTATTFKDDDTQPDYFTNPNPDPAPAVIQSMGSTQLSIDTTMKAIDRKTRSTSRNTTDGVALSLINTNSANSITELMYPGSIVSQDFMDMNGDGYPDMIYAESRQLTSSTGGLRSGESNPANGYPTDSFSLQEMNSIGFSFNAYSVGGRIDAFGTSSSSAKPDTSLSWSAGVSIGAGINKYFNSTDYAKEYYLDINGDGLPDRVRNGGTSGISYNLNVGKTFLGNDKFENLVSYRSHPIGGVNVSIGGGLSASLQTLSSFGFGLSASVGASSSKGSSDVLYEDINGDGMIDILEVDHTNKTTAVRYNLGNKFDVARPLLKSASGIDFTEENQSYNGSLSFGGSMMFNFGPIPIVPAFTILTLYLKAGAGANANLGINVSEVKKIFKDMNGDGYADLVMDDGGNAFTVNYSRIGRTNKLKQVTSRITQGKYTLDYQFTQPTYQDPHAKLVVKEVKVLNPDVFDTNYTNSDASKDMVTRYTFENSKYDRRERDNFGFEKVTSEEMLDFNSVYRKTINTYYNSSYFFSGLLKSSVTLDIAGSVLSETDNTYKLYKFINGVSEIDINNAILNPTAYDTGGKEGRRMAIVLPSKKNKIVYESGGSIETSREMFYYPDGNLKKYQYTSPTKTYNSEMDYWNGLNNNILDVPKSISVYDGTGNSTLLKQRKTLNINPNTGDIGTFSVFDGSNDIETDYTYDSYGNIASVQYPPNEATQRYTLSYQYDYGATAKYVTSITNNFGLTSSAEYYPKFDAIKKSIDMTGNAMEYYYDGCGRIYWVKGPNEYGTNNTTIRYDYSYKHFGIPSSNNDVKIFKAITFHYNAETPNNTIDTDTYADMLGRVIQVKKDVEINGAERRSISGRSVFDKFGRTVRQYQPYDEPIGGSSYDLSTSFPTPSNSTTSMYDSKDRVIQSTDEDNQTKYTKYEISGNVFKTTDEFDTMKTESFTNAEGQIAYKLDYLGNDPLKTSYQYNAAGDLITVTDPGNISTSYNYDLAGRRTGMQHPDKGNLNYEYDPAGNLIRMFTANLASDPTITTHYIHYEYDHNRLTDIKLPNLPDGSTNPNNVHYAYLNGGYGNNSGRMYTKSDGTGYTVYNYGKMGEVISENRTVFGYNIPTMNFQTFFTYDSWNRVNQITYPDGENVYYGYDLGGNLKSVRNDYQDYIKEITYDLYEQRTKVTYGNGVVNRLYYLPTNRRLSNSTLANASGIGFLANIYRYDYRGNIIKLDNNSDVSPNGMGGQYVFQYKYDTLNRLIGTEGSSRLVDKGGNPIPPGTSPYPQSNSGFKLRMQYNKSSGIEQKYQSHAVDQTLNPHNTYENNYEYLGGTHKIAQIADGYYGNSQVFKYDNNGNTTYHADEYGGHKMAWDEQDRLKALSDDDNGLYQYYVYDDKGERTIKYSLTGGSQLYQNGVLVDPGSVNIDHYKLYPNPYVVVTSDGQYTKNYFEGSTRFASRIEPHNDIFIPSITKAPNKDVKEIDPDKDFKTYLEKMEVDGKVSSELGTAKAPPGMGGQPGLYYLHTDHLGTASFVTNDNSETTQFFLNLPFGETMLEQQTGVYENPYKFNAKELDSETGLYYYGARYYNPRISTWYGVDPLAVYNPVMETEFYADGQHNGGVYNWGNLNPYIYTYQNPVKYIDPNGKQTLAPSARGYRPGIPIPLFKKGKYYTPFPPIDPVEKKVVEGFDILLQNEGQINMIKISLATIAIEKISGLFADGIRPEKGYEGTSKHGIGWKEGAAEARATGIPQGQWGSKEDLDYATEKAKTLEPGAKQKNGTYKKGQFKDFPINEGNTSIIHNPDGTKSKPDKVRLRDNGTGTWHGFPIDSKTATKLK</sequence>
<evidence type="ECO:0000256" key="4">
    <source>
        <dbReference type="SAM" id="MobiDB-lite"/>
    </source>
</evidence>
<feature type="compositionally biased region" description="Basic and acidic residues" evidence="4">
    <location>
        <begin position="20"/>
        <end position="43"/>
    </location>
</feature>
<feature type="region of interest" description="Disordered" evidence="4">
    <location>
        <begin position="2444"/>
        <end position="2484"/>
    </location>
</feature>
<dbReference type="InterPro" id="IPR031325">
    <property type="entry name" value="RHS_repeat"/>
</dbReference>
<dbReference type="NCBIfam" id="TIGR03696">
    <property type="entry name" value="Rhs_assc_core"/>
    <property type="match status" value="1"/>
</dbReference>
<evidence type="ECO:0000256" key="2">
    <source>
        <dbReference type="ARBA" id="ARBA00022525"/>
    </source>
</evidence>
<gene>
    <name evidence="5" type="ORF">CHA01nite_26290</name>
</gene>
<evidence type="ECO:0000313" key="6">
    <source>
        <dbReference type="Proteomes" id="UP000321863"/>
    </source>
</evidence>
<dbReference type="GO" id="GO:0005737">
    <property type="term" value="C:cytoplasm"/>
    <property type="evidence" value="ECO:0007669"/>
    <property type="project" value="InterPro"/>
</dbReference>
<name>A0A511YNW8_9FLAO</name>
<dbReference type="InterPro" id="IPR022385">
    <property type="entry name" value="Rhs_assc_core"/>
</dbReference>
<dbReference type="GO" id="GO:0005576">
    <property type="term" value="C:extracellular region"/>
    <property type="evidence" value="ECO:0007669"/>
    <property type="project" value="UniProtKB-SubCell"/>
</dbReference>
<protein>
    <recommendedName>
        <fullName evidence="7">Insecticide toxin TcdB middle/N-terminal domain-containing protein</fullName>
    </recommendedName>
</protein>
<dbReference type="Pfam" id="PF03534">
    <property type="entry name" value="SpvB"/>
    <property type="match status" value="1"/>
</dbReference>
<feature type="region of interest" description="Disordered" evidence="4">
    <location>
        <begin position="20"/>
        <end position="51"/>
    </location>
</feature>